<dbReference type="EMBL" id="CP000702">
    <property type="protein sequence ID" value="ABQ47547.1"/>
    <property type="molecule type" value="Genomic_DNA"/>
</dbReference>
<dbReference type="Gene3D" id="3.40.50.2000">
    <property type="entry name" value="Glycogen Phosphorylase B"/>
    <property type="match status" value="2"/>
</dbReference>
<protein>
    <submittedName>
        <fullName evidence="2">Glycosyl transferase, group 1</fullName>
    </submittedName>
</protein>
<organism evidence="2 3">
    <name type="scientific">Thermotoga petrophila (strain ATCC BAA-488 / DSM 13995 / JCM 10881 / RKU-1)</name>
    <dbReference type="NCBI Taxonomy" id="390874"/>
    <lineage>
        <taxon>Bacteria</taxon>
        <taxon>Thermotogati</taxon>
        <taxon>Thermotogota</taxon>
        <taxon>Thermotogae</taxon>
        <taxon>Thermotogales</taxon>
        <taxon>Thermotogaceae</taxon>
        <taxon>Thermotoga</taxon>
    </lineage>
</organism>
<sequence>MKIALIHYRGGLMDGVSLEMEKWKKVLTKMGHEVHIVAGNKKEGVDLTLKEIGFENPDFERVNRNFFGGIKDFLSEKEFLDFLKEKEEELFHILNEALKDYDLIVPNNIWSLGLFPSLGLALSRLEKNFVAHHHDFWWERKHLIPENRRFREILDKHFPPDLPNVKHVVINTIAQRELKRRRNIDSVVVPNVMDFSSPITSEEMYHRVREELQIAPGTIVALQATRIDRRKTIELSIDVVSLLKETLTSKKEADLYNGERYSGEVILLFSGICEDEEYLKELKEYASSKGVSLLVLSEEVRKNTSLFWKLYNAADFVTYPSILEGWGNQLLEAIAAKKPVVLFEYEVFKSDIKAAGLKYVSLGDRCFRENDLVKVDERILKKAVEEISRLLFDPSLYRETVEHNFEVGKRHFSLERLEDILSREVLP</sequence>
<reference evidence="3" key="1">
    <citation type="submission" date="2007-05" db="EMBL/GenBank/DDBJ databases">
        <title>Complete sequence of Thermotoga petrophila RKU-1.</title>
        <authorList>
            <consortium name="US DOE Joint Genome Institute"/>
            <person name="Copeland A."/>
            <person name="Lucas S."/>
            <person name="Lapidus A."/>
            <person name="Barry K."/>
            <person name="Glavina del Rio T."/>
            <person name="Dalin E."/>
            <person name="Tice H."/>
            <person name="Pitluck S."/>
            <person name="Sims D."/>
            <person name="Brettin T."/>
            <person name="Bruce D."/>
            <person name="Detter J.C."/>
            <person name="Han C."/>
            <person name="Tapia R."/>
            <person name="Schmutz J."/>
            <person name="Larimer F."/>
            <person name="Land M."/>
            <person name="Hauser L."/>
            <person name="Kyrpides N."/>
            <person name="Mikhailova N."/>
            <person name="Nelson K."/>
            <person name="Gogarten J.P."/>
            <person name="Noll K."/>
            <person name="Richardson P."/>
        </authorList>
    </citation>
    <scope>NUCLEOTIDE SEQUENCE [LARGE SCALE GENOMIC DNA]</scope>
    <source>
        <strain evidence="3">ATCC BAA-488 / DSM 13995 / JCM 10881 / RKU-1</strain>
    </source>
</reference>
<accession>A5IMX4</accession>
<dbReference type="KEGG" id="tpt:Tpet_1539"/>
<dbReference type="NCBIfam" id="NF041101">
    <property type="entry name" value="manno_glu_gly_synth"/>
    <property type="match status" value="1"/>
</dbReference>
<dbReference type="AlphaFoldDB" id="A5IMX4"/>
<dbReference type="InterPro" id="IPR001296">
    <property type="entry name" value="Glyco_trans_1"/>
</dbReference>
<keyword evidence="2" id="KW-0808">Transferase</keyword>
<dbReference type="CDD" id="cd03801">
    <property type="entry name" value="GT4_PimA-like"/>
    <property type="match status" value="1"/>
</dbReference>
<dbReference type="PANTHER" id="PTHR12526">
    <property type="entry name" value="GLYCOSYLTRANSFERASE"/>
    <property type="match status" value="1"/>
</dbReference>
<dbReference type="RefSeq" id="WP_011943963.1">
    <property type="nucleotide sequence ID" value="NC_009486.1"/>
</dbReference>
<dbReference type="Proteomes" id="UP000006558">
    <property type="component" value="Chromosome"/>
</dbReference>
<evidence type="ECO:0000259" key="1">
    <source>
        <dbReference type="Pfam" id="PF00534"/>
    </source>
</evidence>
<evidence type="ECO:0000313" key="3">
    <source>
        <dbReference type="Proteomes" id="UP000006558"/>
    </source>
</evidence>
<feature type="domain" description="Glycosyl transferase family 1" evidence="1">
    <location>
        <begin position="209"/>
        <end position="353"/>
    </location>
</feature>
<dbReference type="eggNOG" id="COG0438">
    <property type="taxonomic scope" value="Bacteria"/>
</dbReference>
<evidence type="ECO:0000313" key="2">
    <source>
        <dbReference type="EMBL" id="ABQ47547.1"/>
    </source>
</evidence>
<dbReference type="InterPro" id="IPR054975">
    <property type="entry name" value="manno_glu_gly_synth"/>
</dbReference>
<name>A5IMX4_THEP1</name>
<gene>
    <name evidence="2" type="ordered locus">Tpet_1539</name>
</gene>
<dbReference type="GO" id="GO:0016757">
    <property type="term" value="F:glycosyltransferase activity"/>
    <property type="evidence" value="ECO:0007669"/>
    <property type="project" value="InterPro"/>
</dbReference>
<dbReference type="HOGENOM" id="CLU_645170_0_0_0"/>
<dbReference type="STRING" id="390874.Tpet_1539"/>
<dbReference type="Pfam" id="PF00534">
    <property type="entry name" value="Glycos_transf_1"/>
    <property type="match status" value="1"/>
</dbReference>
<proteinExistence type="predicted"/>
<dbReference type="PANTHER" id="PTHR12526:SF628">
    <property type="entry name" value="MANNOSYLGLUCOSYLGLYCERATE SYNTHASE"/>
    <property type="match status" value="1"/>
</dbReference>
<dbReference type="CAZy" id="GT4">
    <property type="family name" value="Glycosyltransferase Family 4"/>
</dbReference>
<dbReference type="SUPFAM" id="SSF53756">
    <property type="entry name" value="UDP-Glycosyltransferase/glycogen phosphorylase"/>
    <property type="match status" value="1"/>
</dbReference>
<reference evidence="2 3" key="2">
    <citation type="journal article" date="2009" name="Proc. Natl. Acad. Sci. U.S.A.">
        <title>On the chimeric nature, thermophilic origin, and phylogenetic placement of the Thermotogales.</title>
        <authorList>
            <person name="Zhaxybayeva O."/>
            <person name="Swithers K.S."/>
            <person name="Lapierre P."/>
            <person name="Fournier G.P."/>
            <person name="Bickhart D.M."/>
            <person name="DeBoy R.T."/>
            <person name="Nelson K.E."/>
            <person name="Nesbo C.L."/>
            <person name="Doolittle W.F."/>
            <person name="Gogarten J.P."/>
            <person name="Noll K.M."/>
        </authorList>
    </citation>
    <scope>NUCLEOTIDE SEQUENCE [LARGE SCALE GENOMIC DNA]</scope>
    <source>
        <strain evidence="3">ATCC BAA-488 / DSM 13995 / JCM 10881 / RKU-1</strain>
    </source>
</reference>